<comment type="caution">
    <text evidence="12">The sequence shown here is derived from an EMBL/GenBank/DDBJ whole genome shotgun (WGS) entry which is preliminary data.</text>
</comment>
<evidence type="ECO:0000256" key="6">
    <source>
        <dbReference type="ARBA" id="ARBA00022741"/>
    </source>
</evidence>
<evidence type="ECO:0000256" key="10">
    <source>
        <dbReference type="SAM" id="Phobius"/>
    </source>
</evidence>
<keyword evidence="8 10" id="KW-1133">Transmembrane helix</keyword>
<evidence type="ECO:0000256" key="5">
    <source>
        <dbReference type="ARBA" id="ARBA00022737"/>
    </source>
</evidence>
<feature type="non-terminal residue" evidence="12">
    <location>
        <position position="424"/>
    </location>
</feature>
<evidence type="ECO:0000256" key="1">
    <source>
        <dbReference type="ARBA" id="ARBA00004141"/>
    </source>
</evidence>
<dbReference type="InterPro" id="IPR027417">
    <property type="entry name" value="P-loop_NTPase"/>
</dbReference>
<evidence type="ECO:0000259" key="11">
    <source>
        <dbReference type="PROSITE" id="PS50929"/>
    </source>
</evidence>
<dbReference type="PANTHER" id="PTHR24223">
    <property type="entry name" value="ATP-BINDING CASSETTE SUB-FAMILY C"/>
    <property type="match status" value="1"/>
</dbReference>
<feature type="transmembrane region" description="Helical" evidence="10">
    <location>
        <begin position="211"/>
        <end position="236"/>
    </location>
</feature>
<dbReference type="InterPro" id="IPR011527">
    <property type="entry name" value="ABC1_TM_dom"/>
</dbReference>
<comment type="subcellular location">
    <subcellularLocation>
        <location evidence="1">Membrane</location>
        <topology evidence="1">Multi-pass membrane protein</topology>
    </subcellularLocation>
</comment>
<evidence type="ECO:0000256" key="4">
    <source>
        <dbReference type="ARBA" id="ARBA00022692"/>
    </source>
</evidence>
<reference evidence="12 13" key="1">
    <citation type="journal article" date="2018" name="Gigascience">
        <title>Genomes of trombidid mites reveal novel predicted allergens and laterally-transferred genes associated with secondary metabolism.</title>
        <authorList>
            <person name="Dong X."/>
            <person name="Chaisiri K."/>
            <person name="Xia D."/>
            <person name="Armstrong S.D."/>
            <person name="Fang Y."/>
            <person name="Donnelly M.J."/>
            <person name="Kadowaki T."/>
            <person name="McGarry J.W."/>
            <person name="Darby A.C."/>
            <person name="Makepeace B.L."/>
        </authorList>
    </citation>
    <scope>NUCLEOTIDE SEQUENCE [LARGE SCALE GENOMIC DNA]</scope>
    <source>
        <strain evidence="12">UoL-WK</strain>
    </source>
</reference>
<sequence length="424" mass="47805">MEVTFTKLSASWIQNSEENILKDLSFSVRPGELLAVVGAVGSGKSSILLTILGELIVKSGSAIIKGRISYACQDTWTFAGSIRENIIYGSDEIIAPDPFGSTLSLSSSLHVEEDRVKQTGKKVSFEEQQPKRPEEMMVKTASLKAYWVYIKSGAGWFLLPLISFVMVATQVLFTASDWWLSEWTDSEERKHWNISTTIHTFVDDFSIEGNIIIYTIQIVVLFILSLSRAVLFFVICMRASVKLHDRLFRGIVRAPISFFDKNPIGIILNRCSRDMGIIDDLLPPTAFDACGILSNDIGIAILVAYIDCTVLFPTLLLFIVFLFVRRLYVKVAKDVKRLEGITRSPVFTHLSTSLYGLTTIRAFNSQTRFEKKFDGYQDIHTAAWFLYISASRWFIVILDWICVFYITAITVAMVLNIDERSGSE</sequence>
<dbReference type="STRING" id="1965070.A0A443RFR3"/>
<dbReference type="SUPFAM" id="SSF90123">
    <property type="entry name" value="ABC transporter transmembrane region"/>
    <property type="match status" value="1"/>
</dbReference>
<dbReference type="EMBL" id="NCKU01000799">
    <property type="protein sequence ID" value="RWS14111.1"/>
    <property type="molecule type" value="Genomic_DNA"/>
</dbReference>
<dbReference type="InterPro" id="IPR050173">
    <property type="entry name" value="ABC_transporter_C-like"/>
</dbReference>
<keyword evidence="3" id="KW-0813">Transport</keyword>
<dbReference type="AlphaFoldDB" id="A0A443RFR3"/>
<evidence type="ECO:0000256" key="2">
    <source>
        <dbReference type="ARBA" id="ARBA00009726"/>
    </source>
</evidence>
<comment type="similarity">
    <text evidence="2">Belongs to the ABC transporter superfamily. ABCC family. Conjugate transporter (TC 3.A.1.208) subfamily.</text>
</comment>
<dbReference type="PANTHER" id="PTHR24223:SF456">
    <property type="entry name" value="MULTIDRUG RESISTANCE-ASSOCIATED PROTEIN LETHAL(2)03659"/>
    <property type="match status" value="1"/>
</dbReference>
<dbReference type="Pfam" id="PF00005">
    <property type="entry name" value="ABC_tran"/>
    <property type="match status" value="1"/>
</dbReference>
<keyword evidence="9 10" id="KW-0472">Membrane</keyword>
<feature type="transmembrane region" description="Helical" evidence="10">
    <location>
        <begin position="393"/>
        <end position="415"/>
    </location>
</feature>
<organism evidence="12 13">
    <name type="scientific">Dinothrombium tinctorium</name>
    <dbReference type="NCBI Taxonomy" id="1965070"/>
    <lineage>
        <taxon>Eukaryota</taxon>
        <taxon>Metazoa</taxon>
        <taxon>Ecdysozoa</taxon>
        <taxon>Arthropoda</taxon>
        <taxon>Chelicerata</taxon>
        <taxon>Arachnida</taxon>
        <taxon>Acari</taxon>
        <taxon>Acariformes</taxon>
        <taxon>Trombidiformes</taxon>
        <taxon>Prostigmata</taxon>
        <taxon>Anystina</taxon>
        <taxon>Parasitengona</taxon>
        <taxon>Trombidioidea</taxon>
        <taxon>Trombidiidae</taxon>
        <taxon>Dinothrombium</taxon>
    </lineage>
</organism>
<accession>A0A443RFR3</accession>
<dbReference type="Proteomes" id="UP000285301">
    <property type="component" value="Unassembled WGS sequence"/>
</dbReference>
<evidence type="ECO:0000313" key="12">
    <source>
        <dbReference type="EMBL" id="RWS14111.1"/>
    </source>
</evidence>
<name>A0A443RFR3_9ACAR</name>
<keyword evidence="6" id="KW-0547">Nucleotide-binding</keyword>
<dbReference type="Pfam" id="PF00664">
    <property type="entry name" value="ABC_membrane"/>
    <property type="match status" value="1"/>
</dbReference>
<keyword evidence="4 10" id="KW-0812">Transmembrane</keyword>
<dbReference type="GO" id="GO:0016887">
    <property type="term" value="F:ATP hydrolysis activity"/>
    <property type="evidence" value="ECO:0007669"/>
    <property type="project" value="InterPro"/>
</dbReference>
<dbReference type="SUPFAM" id="SSF52540">
    <property type="entry name" value="P-loop containing nucleoside triphosphate hydrolases"/>
    <property type="match status" value="1"/>
</dbReference>
<evidence type="ECO:0000256" key="3">
    <source>
        <dbReference type="ARBA" id="ARBA00022448"/>
    </source>
</evidence>
<keyword evidence="5" id="KW-0677">Repeat</keyword>
<feature type="domain" description="ABC transmembrane type-1" evidence="11">
    <location>
        <begin position="161"/>
        <end position="416"/>
    </location>
</feature>
<keyword evidence="13" id="KW-1185">Reference proteome</keyword>
<evidence type="ECO:0000313" key="13">
    <source>
        <dbReference type="Proteomes" id="UP000285301"/>
    </source>
</evidence>
<dbReference type="OrthoDB" id="6500128at2759"/>
<dbReference type="InterPro" id="IPR003439">
    <property type="entry name" value="ABC_transporter-like_ATP-bd"/>
</dbReference>
<feature type="transmembrane region" description="Helical" evidence="10">
    <location>
        <begin position="302"/>
        <end position="324"/>
    </location>
</feature>
<evidence type="ECO:0000256" key="9">
    <source>
        <dbReference type="ARBA" id="ARBA00023136"/>
    </source>
</evidence>
<dbReference type="Gene3D" id="3.40.50.300">
    <property type="entry name" value="P-loop containing nucleotide triphosphate hydrolases"/>
    <property type="match status" value="1"/>
</dbReference>
<evidence type="ECO:0000256" key="7">
    <source>
        <dbReference type="ARBA" id="ARBA00022840"/>
    </source>
</evidence>
<dbReference type="GO" id="GO:0005524">
    <property type="term" value="F:ATP binding"/>
    <property type="evidence" value="ECO:0007669"/>
    <property type="project" value="UniProtKB-KW"/>
</dbReference>
<evidence type="ECO:0000256" key="8">
    <source>
        <dbReference type="ARBA" id="ARBA00022989"/>
    </source>
</evidence>
<proteinExistence type="inferred from homology"/>
<dbReference type="Gene3D" id="1.20.1560.10">
    <property type="entry name" value="ABC transporter type 1, transmembrane domain"/>
    <property type="match status" value="1"/>
</dbReference>
<protein>
    <submittedName>
        <fullName evidence="12">ABC transporter-like protein 16</fullName>
    </submittedName>
</protein>
<dbReference type="FunFam" id="1.20.1560.10:FF:000013">
    <property type="entry name" value="ABC transporter C family member 2"/>
    <property type="match status" value="1"/>
</dbReference>
<dbReference type="PROSITE" id="PS50929">
    <property type="entry name" value="ABC_TM1F"/>
    <property type="match status" value="1"/>
</dbReference>
<dbReference type="InterPro" id="IPR036640">
    <property type="entry name" value="ABC1_TM_sf"/>
</dbReference>
<dbReference type="GO" id="GO:0016020">
    <property type="term" value="C:membrane"/>
    <property type="evidence" value="ECO:0007669"/>
    <property type="project" value="UniProtKB-SubCell"/>
</dbReference>
<keyword evidence="7" id="KW-0067">ATP-binding</keyword>
<dbReference type="GO" id="GO:0140359">
    <property type="term" value="F:ABC-type transporter activity"/>
    <property type="evidence" value="ECO:0007669"/>
    <property type="project" value="InterPro"/>
</dbReference>
<gene>
    <name evidence="12" type="ORF">B4U79_15549</name>
</gene>
<feature type="transmembrane region" description="Helical" evidence="10">
    <location>
        <begin position="146"/>
        <end position="173"/>
    </location>
</feature>